<reference evidence="1 2" key="1">
    <citation type="journal article" date="2023" name="Commun. Biol.">
        <title>Genome analysis of Parmales, the sister group of diatoms, reveals the evolutionary specialization of diatoms from phago-mixotrophs to photoautotrophs.</title>
        <authorList>
            <person name="Ban H."/>
            <person name="Sato S."/>
            <person name="Yoshikawa S."/>
            <person name="Yamada K."/>
            <person name="Nakamura Y."/>
            <person name="Ichinomiya M."/>
            <person name="Sato N."/>
            <person name="Blanc-Mathieu R."/>
            <person name="Endo H."/>
            <person name="Kuwata A."/>
            <person name="Ogata H."/>
        </authorList>
    </citation>
    <scope>NUCLEOTIDE SEQUENCE [LARGE SCALE GENOMIC DNA]</scope>
</reference>
<dbReference type="EMBL" id="BRYB01006356">
    <property type="protein sequence ID" value="GMI55780.1"/>
    <property type="molecule type" value="Genomic_DNA"/>
</dbReference>
<keyword evidence="2" id="KW-1185">Reference proteome</keyword>
<feature type="non-terminal residue" evidence="1">
    <location>
        <position position="568"/>
    </location>
</feature>
<protein>
    <submittedName>
        <fullName evidence="1">Uncharacterized protein</fullName>
    </submittedName>
</protein>
<name>A0ABQ6NCQ4_9STRA</name>
<organism evidence="1 2">
    <name type="scientific">Tetraparma gracilis</name>
    <dbReference type="NCBI Taxonomy" id="2962635"/>
    <lineage>
        <taxon>Eukaryota</taxon>
        <taxon>Sar</taxon>
        <taxon>Stramenopiles</taxon>
        <taxon>Ochrophyta</taxon>
        <taxon>Bolidophyceae</taxon>
        <taxon>Parmales</taxon>
        <taxon>Triparmaceae</taxon>
        <taxon>Tetraparma</taxon>
    </lineage>
</organism>
<proteinExistence type="predicted"/>
<evidence type="ECO:0000313" key="1">
    <source>
        <dbReference type="EMBL" id="GMI55780.1"/>
    </source>
</evidence>
<sequence>MALKLPSICKLLSGLGQYAIGTKNGAGFIVELVAAVHEATIDRSDSTTPAPWFEEGELEVLPDEWKKTFMESQQDVRSRHPAFRDGVVTAALDSEDATSMFNLVNSDEVIRVLSKHPELKAFMSYPSECFSVAYMDDATWMNSYQVHVVAMRRFRLLAPSYGIYLNPDKAALLLGDVDKSWREYHPDTGTFGAHTFSELLSSEFQASTDAITGKAIKLLGNAIGTRDARAPILSKIMQQKKEQVNLLEDFDISFDTALTITRFCFVGSLNHILASAREEDEARDLAGDASAIMQGAVAYLTQTDTTAPRFSKSFEEMTLPNEYGGSGLADPQHDYKAVLVARRLLLLSAGARVREESGILLSGGGNPRGEPLPKSTHDFLRDLLPPTSEPDNVDGLPPFVVHTAELLKQIVPDEAFRTRTEWGDPPKLQHELNVRRAKAQVNKIMSDAAENDLRTYNRRLSIMQKGSGATLQQLDQTRKVSEYSRLDFMYRYGMPLFPFSEPTNCPLCKEKNAFDCYGDHVFCCKHLMRSQRARLLHNPIRDATAITLNRLSYITGSPLARNTTRTEP</sequence>
<gene>
    <name evidence="1" type="ORF">TeGR_g7947</name>
</gene>
<dbReference type="Proteomes" id="UP001165060">
    <property type="component" value="Unassembled WGS sequence"/>
</dbReference>
<accession>A0ABQ6NCQ4</accession>
<evidence type="ECO:0000313" key="2">
    <source>
        <dbReference type="Proteomes" id="UP001165060"/>
    </source>
</evidence>
<comment type="caution">
    <text evidence="1">The sequence shown here is derived from an EMBL/GenBank/DDBJ whole genome shotgun (WGS) entry which is preliminary data.</text>
</comment>